<evidence type="ECO:0000313" key="1">
    <source>
        <dbReference type="EMBL" id="MCI3277638.1"/>
    </source>
</evidence>
<dbReference type="EMBL" id="JALDAY010000015">
    <property type="protein sequence ID" value="MCI3277638.1"/>
    <property type="molecule type" value="Genomic_DNA"/>
</dbReference>
<protein>
    <submittedName>
        <fullName evidence="1">Uncharacterized protein</fullName>
    </submittedName>
</protein>
<dbReference type="RefSeq" id="WP_242775484.1">
    <property type="nucleotide sequence ID" value="NZ_JALDAY010000015.1"/>
</dbReference>
<dbReference type="Proteomes" id="UP001165269">
    <property type="component" value="Unassembled WGS sequence"/>
</dbReference>
<sequence length="134" mass="14847">MHQVTQTIFHDDPQGRPGNCLQAATASLLELPLDAVPHFVTFTDWLERFAAFCVAHGYRPLNRRLDAHVTYGMGWGPSPRAVRHAVCWADGQMAWDPHPSRAGLLEVTELIAFVPTPADGAPALEEDFRVPDPH</sequence>
<reference evidence="1" key="1">
    <citation type="submission" date="2022-03" db="EMBL/GenBank/DDBJ databases">
        <title>Streptomyces 7R015 and 7R016 isolated from Barleria lupulina in Thailand.</title>
        <authorList>
            <person name="Kanchanasin P."/>
            <person name="Phongsopitanun W."/>
            <person name="Tanasupawat S."/>
        </authorList>
    </citation>
    <scope>NUCLEOTIDE SEQUENCE</scope>
    <source>
        <strain evidence="1">7R015</strain>
    </source>
</reference>
<accession>A0ABS9YK92</accession>
<gene>
    <name evidence="1" type="ORF">MQP27_41870</name>
</gene>
<comment type="caution">
    <text evidence="1">The sequence shown here is derived from an EMBL/GenBank/DDBJ whole genome shotgun (WGS) entry which is preliminary data.</text>
</comment>
<name>A0ABS9YK92_9ACTN</name>
<evidence type="ECO:0000313" key="2">
    <source>
        <dbReference type="Proteomes" id="UP001165269"/>
    </source>
</evidence>
<proteinExistence type="predicted"/>
<keyword evidence="2" id="KW-1185">Reference proteome</keyword>
<organism evidence="1 2">
    <name type="scientific">Streptomyces cylindrosporus</name>
    <dbReference type="NCBI Taxonomy" id="2927583"/>
    <lineage>
        <taxon>Bacteria</taxon>
        <taxon>Bacillati</taxon>
        <taxon>Actinomycetota</taxon>
        <taxon>Actinomycetes</taxon>
        <taxon>Kitasatosporales</taxon>
        <taxon>Streptomycetaceae</taxon>
        <taxon>Streptomyces</taxon>
    </lineage>
</organism>